<keyword evidence="4" id="KW-1185">Reference proteome</keyword>
<comment type="caution">
    <text evidence="1">The sequence shown here is derived from an EMBL/GenBank/DDBJ whole genome shotgun (WGS) entry which is preliminary data.</text>
</comment>
<name>A0A6V7R2I7_9STAP</name>
<evidence type="ECO:0000313" key="3">
    <source>
        <dbReference type="Proteomes" id="UP000534001"/>
    </source>
</evidence>
<evidence type="ECO:0000313" key="4">
    <source>
        <dbReference type="Proteomes" id="UP000545588"/>
    </source>
</evidence>
<protein>
    <submittedName>
        <fullName evidence="1">Uncharacterized protein</fullName>
    </submittedName>
</protein>
<gene>
    <name evidence="2" type="ORF">HNR41_001489</name>
    <name evidence="1" type="ORF">JEOCOQ751_00291</name>
</gene>
<dbReference type="Proteomes" id="UP000534001">
    <property type="component" value="Unassembled WGS sequence"/>
</dbReference>
<accession>A0A6V7R2I7</accession>
<dbReference type="Proteomes" id="UP000545588">
    <property type="component" value="Unassembled WGS sequence"/>
</dbReference>
<proteinExistence type="predicted"/>
<sequence>MAKEMYRADHAGSLLRHERNSRSKIFQDVNLTPIYVLFLYF</sequence>
<dbReference type="EMBL" id="JACHFF010000002">
    <property type="protein sequence ID" value="MBB6423517.1"/>
    <property type="molecule type" value="Genomic_DNA"/>
</dbReference>
<evidence type="ECO:0000313" key="2">
    <source>
        <dbReference type="EMBL" id="MBB6423517.1"/>
    </source>
</evidence>
<organism evidence="1 3">
    <name type="scientific">Jeotgalicoccus coquinae</name>
    <dbReference type="NCBI Taxonomy" id="709509"/>
    <lineage>
        <taxon>Bacteria</taxon>
        <taxon>Bacillati</taxon>
        <taxon>Bacillota</taxon>
        <taxon>Bacilli</taxon>
        <taxon>Bacillales</taxon>
        <taxon>Staphylococcaceae</taxon>
        <taxon>Jeotgalicoccus</taxon>
    </lineage>
</organism>
<reference evidence="1 3" key="1">
    <citation type="submission" date="2020-07" db="EMBL/GenBank/DDBJ databases">
        <authorList>
            <person name="Criscuolo A."/>
        </authorList>
    </citation>
    <scope>NUCLEOTIDE SEQUENCE [LARGE SCALE GENOMIC DNA]</scope>
    <source>
        <strain evidence="1">CIP111751</strain>
    </source>
</reference>
<dbReference type="AlphaFoldDB" id="A0A6V7R2I7"/>
<reference evidence="2 4" key="2">
    <citation type="submission" date="2020-08" db="EMBL/GenBank/DDBJ databases">
        <title>Genomic Encyclopedia of Type Strains, Phase IV (KMG-IV): sequencing the most valuable type-strain genomes for metagenomic binning, comparative biology and taxonomic classification.</title>
        <authorList>
            <person name="Goeker M."/>
        </authorList>
    </citation>
    <scope>NUCLEOTIDE SEQUENCE [LARGE SCALE GENOMIC DNA]</scope>
    <source>
        <strain evidence="2 4">DSM 22419</strain>
    </source>
</reference>
<evidence type="ECO:0000313" key="1">
    <source>
        <dbReference type="EMBL" id="CAD2071541.1"/>
    </source>
</evidence>
<dbReference type="EMBL" id="CAJEWA010000004">
    <property type="protein sequence ID" value="CAD2071541.1"/>
    <property type="molecule type" value="Genomic_DNA"/>
</dbReference>